<protein>
    <submittedName>
        <fullName evidence="2">GNAT family N-acetyltransferase</fullName>
    </submittedName>
</protein>
<keyword evidence="3" id="KW-1185">Reference proteome</keyword>
<dbReference type="PROSITE" id="PS51186">
    <property type="entry name" value="GNAT"/>
    <property type="match status" value="1"/>
</dbReference>
<proteinExistence type="predicted"/>
<sequence>MFPILETKRLILREITMQDAASIYEYLSMSEVTRYYGRKNLENLEQAEEIVSLFDTNYRERRGIRWGIVRKDTGQFIGTVGFHSWIPRHRRAEIGYEVHPDHWRNGYASEAIREAITFGQNTMELSRIGAVTFINNDASGQLLLKLGFEKEGLLRDYMVHQGESHNAFVYSLIHQE</sequence>
<dbReference type="InterPro" id="IPR051531">
    <property type="entry name" value="N-acetyltransferase"/>
</dbReference>
<dbReference type="SUPFAM" id="SSF55729">
    <property type="entry name" value="Acyl-CoA N-acyltransferases (Nat)"/>
    <property type="match status" value="1"/>
</dbReference>
<dbReference type="Gene3D" id="3.40.630.30">
    <property type="match status" value="1"/>
</dbReference>
<organism evidence="2 3">
    <name type="scientific">Paenibacillus gallinarum</name>
    <dbReference type="NCBI Taxonomy" id="2762232"/>
    <lineage>
        <taxon>Bacteria</taxon>
        <taxon>Bacillati</taxon>
        <taxon>Bacillota</taxon>
        <taxon>Bacilli</taxon>
        <taxon>Bacillales</taxon>
        <taxon>Paenibacillaceae</taxon>
        <taxon>Paenibacillus</taxon>
    </lineage>
</organism>
<dbReference type="PANTHER" id="PTHR43792">
    <property type="entry name" value="GNAT FAMILY, PUTATIVE (AFU_ORTHOLOGUE AFUA_3G00765)-RELATED-RELATED"/>
    <property type="match status" value="1"/>
</dbReference>
<comment type="caution">
    <text evidence="2">The sequence shown here is derived from an EMBL/GenBank/DDBJ whole genome shotgun (WGS) entry which is preliminary data.</text>
</comment>
<dbReference type="Proteomes" id="UP000608071">
    <property type="component" value="Unassembled WGS sequence"/>
</dbReference>
<name>A0ABR8T0I1_9BACL</name>
<dbReference type="EMBL" id="JACSQL010000004">
    <property type="protein sequence ID" value="MBD7968804.1"/>
    <property type="molecule type" value="Genomic_DNA"/>
</dbReference>
<evidence type="ECO:0000259" key="1">
    <source>
        <dbReference type="PROSITE" id="PS51186"/>
    </source>
</evidence>
<dbReference type="InterPro" id="IPR016181">
    <property type="entry name" value="Acyl_CoA_acyltransferase"/>
</dbReference>
<dbReference type="CDD" id="cd04301">
    <property type="entry name" value="NAT_SF"/>
    <property type="match status" value="1"/>
</dbReference>
<evidence type="ECO:0000313" key="3">
    <source>
        <dbReference type="Proteomes" id="UP000608071"/>
    </source>
</evidence>
<evidence type="ECO:0000313" key="2">
    <source>
        <dbReference type="EMBL" id="MBD7968804.1"/>
    </source>
</evidence>
<feature type="domain" description="N-acetyltransferase" evidence="1">
    <location>
        <begin position="10"/>
        <end position="175"/>
    </location>
</feature>
<accession>A0ABR8T0I1</accession>
<dbReference type="RefSeq" id="WP_191800171.1">
    <property type="nucleotide sequence ID" value="NZ_JACSQL010000004.1"/>
</dbReference>
<dbReference type="PANTHER" id="PTHR43792:SF9">
    <property type="entry name" value="RIBOSOMAL-PROTEIN-ALANINE ACETYLTRANSFERASE"/>
    <property type="match status" value="1"/>
</dbReference>
<dbReference type="InterPro" id="IPR000182">
    <property type="entry name" value="GNAT_dom"/>
</dbReference>
<dbReference type="Pfam" id="PF13302">
    <property type="entry name" value="Acetyltransf_3"/>
    <property type="match status" value="1"/>
</dbReference>
<reference evidence="2 3" key="1">
    <citation type="submission" date="2020-08" db="EMBL/GenBank/DDBJ databases">
        <title>A Genomic Blueprint of the Chicken Gut Microbiome.</title>
        <authorList>
            <person name="Gilroy R."/>
            <person name="Ravi A."/>
            <person name="Getino M."/>
            <person name="Pursley I."/>
            <person name="Horton D.L."/>
            <person name="Alikhan N.-F."/>
            <person name="Baker D."/>
            <person name="Gharbi K."/>
            <person name="Hall N."/>
            <person name="Watson M."/>
            <person name="Adriaenssens E.M."/>
            <person name="Foster-Nyarko E."/>
            <person name="Jarju S."/>
            <person name="Secka A."/>
            <person name="Antonio M."/>
            <person name="Oren A."/>
            <person name="Chaudhuri R."/>
            <person name="La Ragione R.M."/>
            <person name="Hildebrand F."/>
            <person name="Pallen M.J."/>
        </authorList>
    </citation>
    <scope>NUCLEOTIDE SEQUENCE [LARGE SCALE GENOMIC DNA]</scope>
    <source>
        <strain evidence="2 3">Sa2BVA9</strain>
    </source>
</reference>
<gene>
    <name evidence="2" type="ORF">H9647_12080</name>
</gene>